<dbReference type="EMBL" id="PDCK01000043">
    <property type="protein sequence ID" value="PRQ32004.1"/>
    <property type="molecule type" value="Genomic_DNA"/>
</dbReference>
<reference evidence="1 2" key="1">
    <citation type="journal article" date="2018" name="Nat. Genet.">
        <title>The Rosa genome provides new insights in the design of modern roses.</title>
        <authorList>
            <person name="Bendahmane M."/>
        </authorList>
    </citation>
    <scope>NUCLEOTIDE SEQUENCE [LARGE SCALE GENOMIC DNA]</scope>
    <source>
        <strain evidence="2">cv. Old Blush</strain>
    </source>
</reference>
<protein>
    <submittedName>
        <fullName evidence="1">Uncharacterized protein</fullName>
    </submittedName>
</protein>
<accession>A0A2P6QCW9</accession>
<dbReference type="AlphaFoldDB" id="A0A2P6QCW9"/>
<evidence type="ECO:0000313" key="2">
    <source>
        <dbReference type="Proteomes" id="UP000238479"/>
    </source>
</evidence>
<evidence type="ECO:0000313" key="1">
    <source>
        <dbReference type="EMBL" id="PRQ32004.1"/>
    </source>
</evidence>
<proteinExistence type="predicted"/>
<sequence>MQGCFCQLRTIPNCTIRNIQTIITLDLISYINWLFVWIRTNLIKHNRLDNLGSHHLTLLQTNHTMTSVNINQPFNHKETINPA</sequence>
<dbReference type="Proteomes" id="UP000238479">
    <property type="component" value="Chromosome 5"/>
</dbReference>
<keyword evidence="2" id="KW-1185">Reference proteome</keyword>
<gene>
    <name evidence="1" type="ORF">RchiOBHm_Chr5g0041611</name>
</gene>
<organism evidence="1 2">
    <name type="scientific">Rosa chinensis</name>
    <name type="common">China rose</name>
    <dbReference type="NCBI Taxonomy" id="74649"/>
    <lineage>
        <taxon>Eukaryota</taxon>
        <taxon>Viridiplantae</taxon>
        <taxon>Streptophyta</taxon>
        <taxon>Embryophyta</taxon>
        <taxon>Tracheophyta</taxon>
        <taxon>Spermatophyta</taxon>
        <taxon>Magnoliopsida</taxon>
        <taxon>eudicotyledons</taxon>
        <taxon>Gunneridae</taxon>
        <taxon>Pentapetalae</taxon>
        <taxon>rosids</taxon>
        <taxon>fabids</taxon>
        <taxon>Rosales</taxon>
        <taxon>Rosaceae</taxon>
        <taxon>Rosoideae</taxon>
        <taxon>Rosoideae incertae sedis</taxon>
        <taxon>Rosa</taxon>
    </lineage>
</organism>
<dbReference type="Gramene" id="PRQ32004">
    <property type="protein sequence ID" value="PRQ32004"/>
    <property type="gene ID" value="RchiOBHm_Chr5g0041611"/>
</dbReference>
<comment type="caution">
    <text evidence="1">The sequence shown here is derived from an EMBL/GenBank/DDBJ whole genome shotgun (WGS) entry which is preliminary data.</text>
</comment>
<name>A0A2P6QCW9_ROSCH</name>